<dbReference type="AlphaFoldDB" id="A0A3P9AUR6"/>
<dbReference type="Pfam" id="PF08266">
    <property type="entry name" value="Cadherin_2"/>
    <property type="match status" value="1"/>
</dbReference>
<accession>A0A3P9AUR6</accession>
<sequence>MYILPKEEHVWIRIVVFLCLWHWAASQLAYSISEEVNKGTVVGNLAKDLNINVQELENRDLRVQSSVGAKFHLYNCCSVQCHLCIILSWINLLPISLNIVLTLWRHESHSTEDISNAKSWAQ</sequence>
<reference evidence="4 5" key="1">
    <citation type="journal article" date="2014" name="Nature">
        <title>The genomic substrate for adaptive radiation in African cichlid fish.</title>
        <authorList>
            <person name="Brawand D."/>
            <person name="Wagner C.E."/>
            <person name="Li Y.I."/>
            <person name="Malinsky M."/>
            <person name="Keller I."/>
            <person name="Fan S."/>
            <person name="Simakov O."/>
            <person name="Ng A.Y."/>
            <person name="Lim Z.W."/>
            <person name="Bezault E."/>
            <person name="Turner-Maier J."/>
            <person name="Johnson J."/>
            <person name="Alcazar R."/>
            <person name="Noh H.J."/>
            <person name="Russell P."/>
            <person name="Aken B."/>
            <person name="Alfoldi J."/>
            <person name="Amemiya C."/>
            <person name="Azzouzi N."/>
            <person name="Baroiller J.F."/>
            <person name="Barloy-Hubler F."/>
            <person name="Berlin A."/>
            <person name="Bloomquist R."/>
            <person name="Carleton K.L."/>
            <person name="Conte M.A."/>
            <person name="D'Cotta H."/>
            <person name="Eshel O."/>
            <person name="Gaffney L."/>
            <person name="Galibert F."/>
            <person name="Gante H.F."/>
            <person name="Gnerre S."/>
            <person name="Greuter L."/>
            <person name="Guyon R."/>
            <person name="Haddad N.S."/>
            <person name="Haerty W."/>
            <person name="Harris R.M."/>
            <person name="Hofmann H.A."/>
            <person name="Hourlier T."/>
            <person name="Hulata G."/>
            <person name="Jaffe D.B."/>
            <person name="Lara M."/>
            <person name="Lee A.P."/>
            <person name="MacCallum I."/>
            <person name="Mwaiko S."/>
            <person name="Nikaido M."/>
            <person name="Nishihara H."/>
            <person name="Ozouf-Costaz C."/>
            <person name="Penman D.J."/>
            <person name="Przybylski D."/>
            <person name="Rakotomanga M."/>
            <person name="Renn S.C.P."/>
            <person name="Ribeiro F.J."/>
            <person name="Ron M."/>
            <person name="Salzburger W."/>
            <person name="Sanchez-Pulido L."/>
            <person name="Santos M.E."/>
            <person name="Searle S."/>
            <person name="Sharpe T."/>
            <person name="Swofford R."/>
            <person name="Tan F.J."/>
            <person name="Williams L."/>
            <person name="Young S."/>
            <person name="Yin S."/>
            <person name="Okada N."/>
            <person name="Kocher T.D."/>
            <person name="Miska E.A."/>
            <person name="Lander E.S."/>
            <person name="Venkatesh B."/>
            <person name="Fernald R.D."/>
            <person name="Meyer A."/>
            <person name="Ponting C.P."/>
            <person name="Streelman J.T."/>
            <person name="Lindblad-Toh K."/>
            <person name="Seehausen O."/>
            <person name="Di Palma F."/>
        </authorList>
    </citation>
    <scope>NUCLEOTIDE SEQUENCE</scope>
</reference>
<dbReference type="Ensembl" id="ENSMZET00005001526.1">
    <property type="protein sequence ID" value="ENSMZEP00005001436.1"/>
    <property type="gene ID" value="ENSMZEG00005001191.1"/>
</dbReference>
<organism evidence="4 5">
    <name type="scientific">Maylandia zebra</name>
    <name type="common">zebra mbuna</name>
    <dbReference type="NCBI Taxonomy" id="106582"/>
    <lineage>
        <taxon>Eukaryota</taxon>
        <taxon>Metazoa</taxon>
        <taxon>Chordata</taxon>
        <taxon>Craniata</taxon>
        <taxon>Vertebrata</taxon>
        <taxon>Euteleostomi</taxon>
        <taxon>Actinopterygii</taxon>
        <taxon>Neopterygii</taxon>
        <taxon>Teleostei</taxon>
        <taxon>Neoteleostei</taxon>
        <taxon>Acanthomorphata</taxon>
        <taxon>Ovalentaria</taxon>
        <taxon>Cichlomorphae</taxon>
        <taxon>Cichliformes</taxon>
        <taxon>Cichlidae</taxon>
        <taxon>African cichlids</taxon>
        <taxon>Pseudocrenilabrinae</taxon>
        <taxon>Haplochromini</taxon>
        <taxon>Maylandia</taxon>
        <taxon>Maylandia zebra complex</taxon>
    </lineage>
</organism>
<evidence type="ECO:0000313" key="4">
    <source>
        <dbReference type="Ensembl" id="ENSMZEP00005001436.1"/>
    </source>
</evidence>
<evidence type="ECO:0000256" key="1">
    <source>
        <dbReference type="ARBA" id="ARBA00023180"/>
    </source>
</evidence>
<keyword evidence="5" id="KW-1185">Reference proteome</keyword>
<dbReference type="Gene3D" id="2.60.40.60">
    <property type="entry name" value="Cadherins"/>
    <property type="match status" value="1"/>
</dbReference>
<keyword evidence="2" id="KW-0732">Signal</keyword>
<reference evidence="4" key="3">
    <citation type="submission" date="2025-09" db="UniProtKB">
        <authorList>
            <consortium name="Ensembl"/>
        </authorList>
    </citation>
    <scope>IDENTIFICATION</scope>
</reference>
<dbReference type="InterPro" id="IPR013164">
    <property type="entry name" value="Cadherin_N"/>
</dbReference>
<reference evidence="4" key="2">
    <citation type="submission" date="2025-08" db="UniProtKB">
        <authorList>
            <consortium name="Ensembl"/>
        </authorList>
    </citation>
    <scope>IDENTIFICATION</scope>
</reference>
<protein>
    <recommendedName>
        <fullName evidence="3">Cadherin N-terminal domain-containing protein</fullName>
    </recommendedName>
</protein>
<dbReference type="Proteomes" id="UP000265160">
    <property type="component" value="LG2"/>
</dbReference>
<keyword evidence="1" id="KW-0325">Glycoprotein</keyword>
<evidence type="ECO:0000313" key="5">
    <source>
        <dbReference type="Proteomes" id="UP000265160"/>
    </source>
</evidence>
<evidence type="ECO:0000259" key="3">
    <source>
        <dbReference type="Pfam" id="PF08266"/>
    </source>
</evidence>
<feature type="domain" description="Cadherin N-terminal" evidence="3">
    <location>
        <begin position="28"/>
        <end position="66"/>
    </location>
</feature>
<evidence type="ECO:0000256" key="2">
    <source>
        <dbReference type="SAM" id="SignalP"/>
    </source>
</evidence>
<proteinExistence type="predicted"/>
<feature type="chain" id="PRO_5018325260" description="Cadherin N-terminal domain-containing protein" evidence="2">
    <location>
        <begin position="27"/>
        <end position="122"/>
    </location>
</feature>
<feature type="signal peptide" evidence="2">
    <location>
        <begin position="1"/>
        <end position="26"/>
    </location>
</feature>
<dbReference type="GeneTree" id="ENSGT00940000178344"/>
<name>A0A3P9AUR6_9CICH</name>